<protein>
    <submittedName>
        <fullName evidence="3">Acyl carrier protein</fullName>
    </submittedName>
    <submittedName>
        <fullName evidence="2">Phosphopantetheine attachment site</fullName>
    </submittedName>
</protein>
<accession>A0A0U1BG85</accession>
<dbReference type="RefSeq" id="WP_005080904.1">
    <property type="nucleotide sequence ID" value="NZ_CM125927.1"/>
</dbReference>
<dbReference type="Gene3D" id="1.10.1200.10">
    <property type="entry name" value="ACP-like"/>
    <property type="match status" value="1"/>
</dbReference>
<name>A0A0U1BG85_9MYCO</name>
<feature type="domain" description="Carrier" evidence="1">
    <location>
        <begin position="7"/>
        <end position="67"/>
    </location>
</feature>
<comment type="caution">
    <text evidence="3">The sequence shown here is derived from an EMBL/GenBank/DDBJ whole genome shotgun (WGS) entry which is preliminary data.</text>
</comment>
<dbReference type="Proteomes" id="UP000284557">
    <property type="component" value="Unassembled WGS sequence"/>
</dbReference>
<organism evidence="3 5">
    <name type="scientific">Mycobacteroides abscessus</name>
    <dbReference type="NCBI Taxonomy" id="36809"/>
    <lineage>
        <taxon>Bacteria</taxon>
        <taxon>Bacillati</taxon>
        <taxon>Actinomycetota</taxon>
        <taxon>Actinomycetes</taxon>
        <taxon>Mycobacteriales</taxon>
        <taxon>Mycobacteriaceae</taxon>
        <taxon>Mycobacteroides</taxon>
    </lineage>
</organism>
<gene>
    <name evidence="3" type="ORF">D2E76_17895</name>
    <name evidence="2" type="ORF">ERS075527_01773</name>
</gene>
<sequence>MNENEFHAVVIDQTGLDIQVADLSTPLDEVSGWDSVYLLKLITALEQQTGRAMPISAMLEATSLDAIRLAVPA</sequence>
<dbReference type="Proteomes" id="UP000038487">
    <property type="component" value="Unassembled WGS sequence"/>
</dbReference>
<dbReference type="InterPro" id="IPR036736">
    <property type="entry name" value="ACP-like_sf"/>
</dbReference>
<evidence type="ECO:0000259" key="1">
    <source>
        <dbReference type="Pfam" id="PF00550"/>
    </source>
</evidence>
<evidence type="ECO:0000313" key="5">
    <source>
        <dbReference type="Proteomes" id="UP000284557"/>
    </source>
</evidence>
<dbReference type="GeneID" id="93380512"/>
<reference evidence="3 5" key="2">
    <citation type="submission" date="2018-08" db="EMBL/GenBank/DDBJ databases">
        <title>Linezolid Resistance in Mycobacterium abscessus: MIC Distribution and Comprehensive Investigation of Resistance Mechanisms.</title>
        <authorList>
            <person name="Ye M."/>
            <person name="Xu L."/>
            <person name="Zou Y."/>
            <person name="Li B."/>
            <person name="Guo Q."/>
            <person name="Zhang Y."/>
            <person name="Zhan M."/>
            <person name="Xu B."/>
            <person name="Yu F."/>
            <person name="Zhang Z."/>
            <person name="Chu H."/>
        </authorList>
    </citation>
    <scope>NUCLEOTIDE SEQUENCE [LARGE SCALE GENOMIC DNA]</scope>
    <source>
        <strain evidence="3 5">G143</strain>
    </source>
</reference>
<evidence type="ECO:0000313" key="4">
    <source>
        <dbReference type="Proteomes" id="UP000038487"/>
    </source>
</evidence>
<proteinExistence type="predicted"/>
<dbReference type="EMBL" id="CSUW01000003">
    <property type="protein sequence ID" value="CPT21432.1"/>
    <property type="molecule type" value="Genomic_DNA"/>
</dbReference>
<dbReference type="AlphaFoldDB" id="A0A0U1BG85"/>
<dbReference type="EMBL" id="QXBN01000014">
    <property type="protein sequence ID" value="RIT35294.1"/>
    <property type="molecule type" value="Genomic_DNA"/>
</dbReference>
<evidence type="ECO:0000313" key="3">
    <source>
        <dbReference type="EMBL" id="RIT35294.1"/>
    </source>
</evidence>
<dbReference type="SUPFAM" id="SSF47336">
    <property type="entry name" value="ACP-like"/>
    <property type="match status" value="1"/>
</dbReference>
<reference evidence="2 4" key="1">
    <citation type="submission" date="2015-03" db="EMBL/GenBank/DDBJ databases">
        <authorList>
            <consortium name="Pathogen Informatics"/>
            <person name="Murphy D."/>
        </authorList>
    </citation>
    <scope>NUCLEOTIDE SEQUENCE [LARGE SCALE GENOMIC DNA]</scope>
    <source>
        <strain evidence="2 4">PAP036</strain>
    </source>
</reference>
<dbReference type="InterPro" id="IPR009081">
    <property type="entry name" value="PP-bd_ACP"/>
</dbReference>
<evidence type="ECO:0000313" key="2">
    <source>
        <dbReference type="EMBL" id="CPT21432.1"/>
    </source>
</evidence>
<dbReference type="Pfam" id="PF00550">
    <property type="entry name" value="PP-binding"/>
    <property type="match status" value="1"/>
</dbReference>